<dbReference type="PROSITE" id="PS50878">
    <property type="entry name" value="RT_POL"/>
    <property type="match status" value="1"/>
</dbReference>
<dbReference type="InterPro" id="IPR000477">
    <property type="entry name" value="RT_dom"/>
</dbReference>
<dbReference type="Pfam" id="PF00080">
    <property type="entry name" value="Sod_Cu"/>
    <property type="match status" value="1"/>
</dbReference>
<dbReference type="InterPro" id="IPR002156">
    <property type="entry name" value="RNaseH_domain"/>
</dbReference>
<dbReference type="InterPro" id="IPR001424">
    <property type="entry name" value="SOD_Cu_Zn_dom"/>
</dbReference>
<dbReference type="EMBL" id="BGPR01000523">
    <property type="protein sequence ID" value="GBM24631.1"/>
    <property type="molecule type" value="Genomic_DNA"/>
</dbReference>
<dbReference type="GO" id="GO:0042575">
    <property type="term" value="C:DNA polymerase complex"/>
    <property type="evidence" value="ECO:0007669"/>
    <property type="project" value="UniProtKB-ARBA"/>
</dbReference>
<dbReference type="GO" id="GO:0004523">
    <property type="term" value="F:RNA-DNA hybrid ribonuclease activity"/>
    <property type="evidence" value="ECO:0007669"/>
    <property type="project" value="InterPro"/>
</dbReference>
<dbReference type="PROSITE" id="PS50879">
    <property type="entry name" value="RNASE_H_1"/>
    <property type="match status" value="1"/>
</dbReference>
<dbReference type="SUPFAM" id="SSF49329">
    <property type="entry name" value="Cu,Zn superoxide dismutase-like"/>
    <property type="match status" value="6"/>
</dbReference>
<evidence type="ECO:0000256" key="1">
    <source>
        <dbReference type="SAM" id="SignalP"/>
    </source>
</evidence>
<keyword evidence="4" id="KW-0695">RNA-directed DNA polymerase</keyword>
<organism evidence="4 5">
    <name type="scientific">Araneus ventricosus</name>
    <name type="common">Orbweaver spider</name>
    <name type="synonym">Epeira ventricosa</name>
    <dbReference type="NCBI Taxonomy" id="182803"/>
    <lineage>
        <taxon>Eukaryota</taxon>
        <taxon>Metazoa</taxon>
        <taxon>Ecdysozoa</taxon>
        <taxon>Arthropoda</taxon>
        <taxon>Chelicerata</taxon>
        <taxon>Arachnida</taxon>
        <taxon>Araneae</taxon>
        <taxon>Araneomorphae</taxon>
        <taxon>Entelegynae</taxon>
        <taxon>Araneoidea</taxon>
        <taxon>Araneidae</taxon>
        <taxon>Araneus</taxon>
    </lineage>
</organism>
<dbReference type="GO" id="GO:0046872">
    <property type="term" value="F:metal ion binding"/>
    <property type="evidence" value="ECO:0007669"/>
    <property type="project" value="InterPro"/>
</dbReference>
<dbReference type="GO" id="GO:0006801">
    <property type="term" value="P:superoxide metabolic process"/>
    <property type="evidence" value="ECO:0007669"/>
    <property type="project" value="InterPro"/>
</dbReference>
<dbReference type="GO" id="GO:0003676">
    <property type="term" value="F:nucleic acid binding"/>
    <property type="evidence" value="ECO:0007669"/>
    <property type="project" value="InterPro"/>
</dbReference>
<dbReference type="PANTHER" id="PTHR20910:SF1">
    <property type="entry name" value="SUPEROXIDE DISMUTASE COPPER_ZINC BINDING DOMAIN-CONTAINING PROTEIN"/>
    <property type="match status" value="1"/>
</dbReference>
<dbReference type="Gene3D" id="3.30.420.10">
    <property type="entry name" value="Ribonuclease H-like superfamily/Ribonuclease H"/>
    <property type="match status" value="1"/>
</dbReference>
<feature type="chain" id="PRO_5021467439" evidence="1">
    <location>
        <begin position="23"/>
        <end position="1608"/>
    </location>
</feature>
<keyword evidence="4" id="KW-0548">Nucleotidyltransferase</keyword>
<proteinExistence type="predicted"/>
<dbReference type="GO" id="GO:0003964">
    <property type="term" value="F:RNA-directed DNA polymerase activity"/>
    <property type="evidence" value="ECO:0007669"/>
    <property type="project" value="UniProtKB-KW"/>
</dbReference>
<evidence type="ECO:0000259" key="2">
    <source>
        <dbReference type="PROSITE" id="PS50878"/>
    </source>
</evidence>
<dbReference type="InterPro" id="IPR053257">
    <property type="entry name" value="Cu-only_SOD"/>
</dbReference>
<feature type="signal peptide" evidence="1">
    <location>
        <begin position="1"/>
        <end position="22"/>
    </location>
</feature>
<dbReference type="Gene3D" id="2.60.40.200">
    <property type="entry name" value="Superoxide dismutase, copper/zinc binding domain"/>
    <property type="match status" value="6"/>
</dbReference>
<name>A0A4Y2E6U2_ARAVE</name>
<feature type="domain" description="Reverse transcriptase" evidence="2">
    <location>
        <begin position="19"/>
        <end position="274"/>
    </location>
</feature>
<keyword evidence="1" id="KW-0732">Signal</keyword>
<dbReference type="SUPFAM" id="SSF53098">
    <property type="entry name" value="Ribonuclease H-like"/>
    <property type="match status" value="1"/>
</dbReference>
<dbReference type="PANTHER" id="PTHR20910">
    <property type="entry name" value="AGAP001623-PA"/>
    <property type="match status" value="1"/>
</dbReference>
<sequence length="1608" mass="180728">MLKHLGESSLLTILLLFNRIWQERVFPLSWLKAIVVPIPKPGKDKQDPNNYRPIALTSCLSKLLERMVSARLMHVLERSKWFVPSQSGFRRRRNTIDNLLKLETAIREAVVRKKHLVSIFFDIEKAYDRTWRYGILKDLSDIGLKGNLPLFIKNFLQTRIFQIRIGNILSDNFNQQEGVPQGIVLSVLLFIIKINGIVSKLPAYVNSMLFVDDIQIHCAEGEDYIQIQTSSFFLLSFTPTFGFRIGEILRYFEIEDFPVVSNVEDPPPWKETQLGFKKCKKSSIKSSTSDIVFQQHFYDHRQHYSDYIPIYTDGSKSDNHVGSVAVFPDFTIAETLHPFCSVYTSELYAIYLGLLKISTLNFKKAIIYADSRSGINALRSAKHNKHPLVMQCRHFHHTLKKSKIKYCWIPAHVGIPGNERADNYPHAHFLEFLKAAKSANASREAFVPLMPCRPLSYLNIEIQQDVDIEDEGECIVKLKYGLLIVITVAPLIVTFWCCMRYQCSQEDKMLKAINIFNVLEHTLITPGSTRIILSQVVLYAIFNTAGLRGNITFHQRPDDTNVTISVHLSSLSPEPRSFAWGIYSFPVFFDSSAPCSSAELGSTFHDFGKRHGSIMVPAPDGMPQVFTDSEIQLRGSNTIWGRSLLLRGTAYSTDLRACANIATDGDAKTVEATFSSPVAGTVIFRQSELGETTIFANIFHITEDYTPSTNHEWRILATDILDTSREISRKRRCEYLQVLFDPNNVDDTNCSQSSHENCKIGEMTRKHGEATVGATNSRYSKRFYVDTNLPLSFAESGLRSLYLVLYESGNAFRIMACAPLVSVKPKEVKAFISSDSVKGHILLSQSYRTQPTVVTVQLHNLRGRGSAFKIHEFPVPPKLRGGENYCQPKYVGNVYNPYSMPDEEIPTPGEGSGDQYPVGDLSGKFGLLDASPLMNLHLGIHVDFNLPLFGTNSIIGRSIVITNTEGEPWICSNIGHPGPTRLAVATFVFPIAGEVFFRQDAKNPYGDTTVFGEFYYIDGSVNDTRDHRWDVHEFEPGRDFYNWTKRCESSGAQYNPFGVGAGRQYEKYCNPENSLRCAAGDLTGKGSRLNIAAKQTNDKNIRNRIFYTDVQLPLSGPDKIVGKGLVIHDDYAPPHRGDRLACSGIRIRHPVKASVRGWISGPAIESNVSGVIQFSQETPFDITEGKVELSGLAGLAGGYHVHKWWVPISKEFPCTDDSVAGHFNPFNVNVSLGPAASVGSNDQYEAGDLSGKHGTLEGQDSYRLSEFRDANLPLHGPHSIVGRSVVVHKKARNFRWTCATIRPDYKKDGIREVIGLASFHRPGIFAEGYIRVRQLEYADGGRGDTWIEVDLRYPGLHNRNITHGHEWAIYVNQVAHDAVEKVESSRCISSGFRWNPYIVKSDDDLYKTECGLENPYRCEMGDLSGRHGPLTIGLGKRVFTDVNLPLVGNYSVMGRSIVIFAKDGSTNKLSCANILPDIHLIRHVTVKKNPGFTVARFMEHMRDLLDTKEWLVVQDVQSQREILDGQCIQLTVNFYGPDAHRLQIEFSNLINLGSVRKSTRAGMKLIETYYKPCRNLNDVDSSVAFQASQLLILMSITAITILQHCSYL</sequence>
<dbReference type="InterPro" id="IPR036397">
    <property type="entry name" value="RNaseH_sf"/>
</dbReference>
<dbReference type="Pfam" id="PF00075">
    <property type="entry name" value="RNase_H"/>
    <property type="match status" value="1"/>
</dbReference>
<dbReference type="CDD" id="cd01650">
    <property type="entry name" value="RT_nLTR_like"/>
    <property type="match status" value="1"/>
</dbReference>
<keyword evidence="4" id="KW-0808">Transferase</keyword>
<dbReference type="InterPro" id="IPR036423">
    <property type="entry name" value="SOD-like_Cu/Zn_dom_sf"/>
</dbReference>
<dbReference type="OrthoDB" id="159229at2759"/>
<evidence type="ECO:0000259" key="3">
    <source>
        <dbReference type="PROSITE" id="PS50879"/>
    </source>
</evidence>
<feature type="domain" description="RNase H type-1" evidence="3">
    <location>
        <begin position="304"/>
        <end position="430"/>
    </location>
</feature>
<protein>
    <submittedName>
        <fullName evidence="4">Putative RNA-directed DNA polymerase from transposon X-element</fullName>
    </submittedName>
</protein>
<reference evidence="4 5" key="1">
    <citation type="journal article" date="2019" name="Sci. Rep.">
        <title>Orb-weaving spider Araneus ventricosus genome elucidates the spidroin gene catalogue.</title>
        <authorList>
            <person name="Kono N."/>
            <person name="Nakamura H."/>
            <person name="Ohtoshi R."/>
            <person name="Moran D.A.P."/>
            <person name="Shinohara A."/>
            <person name="Yoshida Y."/>
            <person name="Fujiwara M."/>
            <person name="Mori M."/>
            <person name="Tomita M."/>
            <person name="Arakawa K."/>
        </authorList>
    </citation>
    <scope>NUCLEOTIDE SEQUENCE [LARGE SCALE GENOMIC DNA]</scope>
</reference>
<dbReference type="SUPFAM" id="SSF56672">
    <property type="entry name" value="DNA/RNA polymerases"/>
    <property type="match status" value="1"/>
</dbReference>
<evidence type="ECO:0000313" key="4">
    <source>
        <dbReference type="EMBL" id="GBM24631.1"/>
    </source>
</evidence>
<dbReference type="InterPro" id="IPR043502">
    <property type="entry name" value="DNA/RNA_pol_sf"/>
</dbReference>
<dbReference type="Pfam" id="PF00078">
    <property type="entry name" value="RVT_1"/>
    <property type="match status" value="1"/>
</dbReference>
<evidence type="ECO:0000313" key="5">
    <source>
        <dbReference type="Proteomes" id="UP000499080"/>
    </source>
</evidence>
<gene>
    <name evidence="4" type="primary">X-elementORF2_647</name>
    <name evidence="4" type="ORF">AVEN_144380_1</name>
</gene>
<accession>A0A4Y2E6U2</accession>
<keyword evidence="5" id="KW-1185">Reference proteome</keyword>
<comment type="caution">
    <text evidence="4">The sequence shown here is derived from an EMBL/GenBank/DDBJ whole genome shotgun (WGS) entry which is preliminary data.</text>
</comment>
<dbReference type="CDD" id="cd09276">
    <property type="entry name" value="Rnase_HI_RT_non_LTR"/>
    <property type="match status" value="1"/>
</dbReference>
<dbReference type="Proteomes" id="UP000499080">
    <property type="component" value="Unassembled WGS sequence"/>
</dbReference>
<dbReference type="InterPro" id="IPR012337">
    <property type="entry name" value="RNaseH-like_sf"/>
</dbReference>